<dbReference type="Pfam" id="PF15865">
    <property type="entry name" value="Fanconi_A_N"/>
    <property type="match status" value="1"/>
</dbReference>
<gene>
    <name evidence="3" type="ORF">BEMITA_LOCUS12160</name>
</gene>
<evidence type="ECO:0000313" key="3">
    <source>
        <dbReference type="EMBL" id="CAH0393798.1"/>
    </source>
</evidence>
<dbReference type="GO" id="GO:0043240">
    <property type="term" value="C:Fanconi anaemia nuclear complex"/>
    <property type="evidence" value="ECO:0007669"/>
    <property type="project" value="InterPro"/>
</dbReference>
<sequence>MANPSPSVSEYMVVLKSIVERYRKPTKSSHRNVLLSSLDRGKLSTTIQKFSELDSHKELRTWLTTLEKPVNVEILWLLNRKYVLQISSYLYLFEKFHDCFVRDLVLLATAPEREEYAQKILIDILLQLLCVNDAVPSLYQIYQSLQSKFIKEVIKILYTENAQTVHNYLEDLSTKSDFLESERKRFCSSHLTELLSYDPKKISLFDAISDQIVWFEYKSPSSVLRQFVYNLLKVFSCKEVFEQIFSVISASKFNLQKVLNFISLVCTHYGEKPCLEIVEERFCGATTDHNDHMVYVSLLFIRQIFLQDSVSFQKYAKWFKSLRLNNAQFSFLFQCLTRIVPYEPPLCLKIHINEFPNVPCRTTVSDYNLLVKTRLMDLKETMEYQGIFYLSDKSGQKADLRKIISHFVETGEVAKLLIEASVFRRQYFNNVFLPYLLGSESEDLEGKTKFIERLNKQGLIPSFRYVQWQKSLRNRS</sequence>
<dbReference type="PANTHER" id="PTHR12047">
    <property type="entry name" value="FANCONI ANEMIA GROUP A PROTEIN"/>
    <property type="match status" value="1"/>
</dbReference>
<evidence type="ECO:0000313" key="4">
    <source>
        <dbReference type="Proteomes" id="UP001152759"/>
    </source>
</evidence>
<dbReference type="EMBL" id="OU963868">
    <property type="protein sequence ID" value="CAH0393798.1"/>
    <property type="molecule type" value="Genomic_DNA"/>
</dbReference>
<proteinExistence type="predicted"/>
<dbReference type="GO" id="GO:0036297">
    <property type="term" value="P:interstrand cross-link repair"/>
    <property type="evidence" value="ECO:0007669"/>
    <property type="project" value="InterPro"/>
</dbReference>
<keyword evidence="4" id="KW-1185">Reference proteome</keyword>
<dbReference type="InterPro" id="IPR003516">
    <property type="entry name" value="FANCA"/>
</dbReference>
<evidence type="ECO:0000259" key="1">
    <source>
        <dbReference type="Pfam" id="PF15865"/>
    </source>
</evidence>
<feature type="domain" description="Fanconi anaemia group A protein N-terminal" evidence="1">
    <location>
        <begin position="71"/>
        <end position="379"/>
    </location>
</feature>
<reference evidence="3" key="1">
    <citation type="submission" date="2021-12" db="EMBL/GenBank/DDBJ databases">
        <authorList>
            <person name="King R."/>
        </authorList>
    </citation>
    <scope>NUCLEOTIDE SEQUENCE</scope>
</reference>
<dbReference type="InterPro" id="IPR055386">
    <property type="entry name" value="FANCA_helical"/>
</dbReference>
<dbReference type="PANTHER" id="PTHR12047:SF2">
    <property type="entry name" value="FANCONI ANEMIA GROUP A PROTEIN"/>
    <property type="match status" value="1"/>
</dbReference>
<name>A0A9P0F8J5_BEMTA</name>
<feature type="domain" description="Fanconi anaemia group A protein helical" evidence="2">
    <location>
        <begin position="397"/>
        <end position="470"/>
    </location>
</feature>
<organism evidence="3 4">
    <name type="scientific">Bemisia tabaci</name>
    <name type="common">Sweetpotato whitefly</name>
    <name type="synonym">Aleurodes tabaci</name>
    <dbReference type="NCBI Taxonomy" id="7038"/>
    <lineage>
        <taxon>Eukaryota</taxon>
        <taxon>Metazoa</taxon>
        <taxon>Ecdysozoa</taxon>
        <taxon>Arthropoda</taxon>
        <taxon>Hexapoda</taxon>
        <taxon>Insecta</taxon>
        <taxon>Pterygota</taxon>
        <taxon>Neoptera</taxon>
        <taxon>Paraneoptera</taxon>
        <taxon>Hemiptera</taxon>
        <taxon>Sternorrhyncha</taxon>
        <taxon>Aleyrodoidea</taxon>
        <taxon>Aleyrodidae</taxon>
        <taxon>Aleyrodinae</taxon>
        <taxon>Bemisia</taxon>
    </lineage>
</organism>
<protein>
    <submittedName>
        <fullName evidence="3">Uncharacterized protein</fullName>
    </submittedName>
</protein>
<dbReference type="InterPro" id="IPR031729">
    <property type="entry name" value="Fanconi_A_N"/>
</dbReference>
<dbReference type="Pfam" id="PF24781">
    <property type="entry name" value="FANCA_helical"/>
    <property type="match status" value="1"/>
</dbReference>
<dbReference type="Proteomes" id="UP001152759">
    <property type="component" value="Chromosome 7"/>
</dbReference>
<dbReference type="KEGG" id="btab:109035818"/>
<evidence type="ECO:0000259" key="2">
    <source>
        <dbReference type="Pfam" id="PF24781"/>
    </source>
</evidence>
<accession>A0A9P0F8J5</accession>
<dbReference type="AlphaFoldDB" id="A0A9P0F8J5"/>